<evidence type="ECO:0000256" key="3">
    <source>
        <dbReference type="ARBA" id="ARBA00023004"/>
    </source>
</evidence>
<keyword evidence="1" id="KW-0001">2Fe-2S</keyword>
<proteinExistence type="predicted"/>
<evidence type="ECO:0000256" key="4">
    <source>
        <dbReference type="ARBA" id="ARBA00023014"/>
    </source>
</evidence>
<name>A0ABU3ZZH2_9SPHN</name>
<dbReference type="Proteomes" id="UP001185984">
    <property type="component" value="Unassembled WGS sequence"/>
</dbReference>
<evidence type="ECO:0000313" key="6">
    <source>
        <dbReference type="EMBL" id="MDV5824925.1"/>
    </source>
</evidence>
<reference evidence="7" key="1">
    <citation type="journal article" date="2022" name="J Environ Chem Eng">
        <title>Biodegradation of petroleum oil using a constructed nonpathogenic and heavy metal-tolerant bacterial consortium isolated from marine sponges.</title>
        <authorList>
            <person name="Dechsakulwatana C."/>
            <person name="Rungsihiranrut A."/>
            <person name="Muangchinda C."/>
            <person name="Ningthoujam R."/>
            <person name="Klankeo P."/>
            <person name="Pinyakong O."/>
        </authorList>
    </citation>
    <scope>NUCLEOTIDE SEQUENCE [LARGE SCALE GENOMIC DNA]</scope>
    <source>
        <strain evidence="7">MO2-4</strain>
    </source>
</reference>
<dbReference type="InterPro" id="IPR001055">
    <property type="entry name" value="Adrenodoxin-like"/>
</dbReference>
<accession>A0ABU3ZZH2</accession>
<dbReference type="EMBL" id="JAPTHD010000007">
    <property type="protein sequence ID" value="MDV5824925.1"/>
    <property type="molecule type" value="Genomic_DNA"/>
</dbReference>
<evidence type="ECO:0000256" key="2">
    <source>
        <dbReference type="ARBA" id="ARBA00022723"/>
    </source>
</evidence>
<dbReference type="Gene3D" id="3.10.20.30">
    <property type="match status" value="1"/>
</dbReference>
<protein>
    <submittedName>
        <fullName evidence="6">2Fe-2S iron-sulfur cluster-binding protein</fullName>
    </submittedName>
</protein>
<comment type="cofactor">
    <cofactor evidence="5">
        <name>[2Fe-2S] cluster</name>
        <dbReference type="ChEBI" id="CHEBI:190135"/>
    </cofactor>
</comment>
<keyword evidence="4" id="KW-0411">Iron-sulfur</keyword>
<gene>
    <name evidence="6" type="ORF">O0R41_15065</name>
</gene>
<dbReference type="PANTHER" id="PTHR23426:SF65">
    <property type="entry name" value="FERREDOXIN-2, MITOCHONDRIAL"/>
    <property type="match status" value="1"/>
</dbReference>
<comment type="caution">
    <text evidence="6">The sequence shown here is derived from an EMBL/GenBank/DDBJ whole genome shotgun (WGS) entry which is preliminary data.</text>
</comment>
<keyword evidence="3" id="KW-0408">Iron</keyword>
<evidence type="ECO:0000256" key="5">
    <source>
        <dbReference type="ARBA" id="ARBA00034078"/>
    </source>
</evidence>
<dbReference type="SUPFAM" id="SSF54292">
    <property type="entry name" value="2Fe-2S ferredoxin-like"/>
    <property type="match status" value="1"/>
</dbReference>
<organism evidence="6 7">
    <name type="scientific">Sphingobium naphthae</name>
    <dbReference type="NCBI Taxonomy" id="1886786"/>
    <lineage>
        <taxon>Bacteria</taxon>
        <taxon>Pseudomonadati</taxon>
        <taxon>Pseudomonadota</taxon>
        <taxon>Alphaproteobacteria</taxon>
        <taxon>Sphingomonadales</taxon>
        <taxon>Sphingomonadaceae</taxon>
        <taxon>Sphingobium</taxon>
    </lineage>
</organism>
<dbReference type="PANTHER" id="PTHR23426">
    <property type="entry name" value="FERREDOXIN/ADRENODOXIN"/>
    <property type="match status" value="1"/>
</dbReference>
<keyword evidence="2" id="KW-0479">Metal-binding</keyword>
<keyword evidence="7" id="KW-1185">Reference proteome</keyword>
<dbReference type="PRINTS" id="PR00355">
    <property type="entry name" value="ADRENODOXIN"/>
</dbReference>
<dbReference type="InterPro" id="IPR036010">
    <property type="entry name" value="2Fe-2S_ferredoxin-like_sf"/>
</dbReference>
<evidence type="ECO:0000313" key="7">
    <source>
        <dbReference type="Proteomes" id="UP001185984"/>
    </source>
</evidence>
<evidence type="ECO:0000256" key="1">
    <source>
        <dbReference type="ARBA" id="ARBA00022714"/>
    </source>
</evidence>
<dbReference type="InterPro" id="IPR012675">
    <property type="entry name" value="Beta-grasp_dom_sf"/>
</dbReference>
<sequence>MKKTLCHAPLGKERIVEAGLDQTVMEAIRDAGIDELAAKCGGCCAYATCHVQFDEVAFSSLPPIGRAEDDLLSRSDHRSRTSRLSCQVQVAGLPNGSKIWVVPSD</sequence>